<dbReference type="RefSeq" id="WP_166281123.1">
    <property type="nucleotide sequence ID" value="NZ_JTHE03000039.1"/>
</dbReference>
<evidence type="ECO:0000313" key="2">
    <source>
        <dbReference type="Proteomes" id="UP000031561"/>
    </source>
</evidence>
<comment type="caution">
    <text evidence="1">The sequence shown here is derived from an EMBL/GenBank/DDBJ whole genome shotgun (WGS) entry which is preliminary data.</text>
</comment>
<dbReference type="EMBL" id="JTHE03000039">
    <property type="protein sequence ID" value="MCM1982403.1"/>
    <property type="molecule type" value="Genomic_DNA"/>
</dbReference>
<gene>
    <name evidence="1" type="ORF">QQ91_0006115</name>
</gene>
<proteinExistence type="predicted"/>
<accession>A0ABD4T1N9</accession>
<protein>
    <recommendedName>
        <fullName evidence="3">DUF2191 domain-containing protein</fullName>
    </recommendedName>
</protein>
<sequence>MKTTVELNDALMVRAKTLASQRQQTFKSILEMALRQFLDDNSEPQGAFTLRKHSFGGQGIKPPLREGHWTEIREHIYEGRGG</sequence>
<evidence type="ECO:0008006" key="3">
    <source>
        <dbReference type="Google" id="ProtNLM"/>
    </source>
</evidence>
<reference evidence="1 2" key="1">
    <citation type="journal article" date="2015" name="Genome Announc.">
        <title>Draft Genome Sequence of Filamentous Marine Cyanobacterium Lyngbya confervoides Strain BDU141951.</title>
        <authorList>
            <person name="Chandrababunaidu M.M."/>
            <person name="Sen D."/>
            <person name="Tripathy S."/>
        </authorList>
    </citation>
    <scope>NUCLEOTIDE SEQUENCE [LARGE SCALE GENOMIC DNA]</scope>
    <source>
        <strain evidence="1 2">BDU141951</strain>
    </source>
</reference>
<organism evidence="1 2">
    <name type="scientific">Lyngbya confervoides BDU141951</name>
    <dbReference type="NCBI Taxonomy" id="1574623"/>
    <lineage>
        <taxon>Bacteria</taxon>
        <taxon>Bacillati</taxon>
        <taxon>Cyanobacteriota</taxon>
        <taxon>Cyanophyceae</taxon>
        <taxon>Oscillatoriophycideae</taxon>
        <taxon>Oscillatoriales</taxon>
        <taxon>Microcoleaceae</taxon>
        <taxon>Lyngbya</taxon>
    </lineage>
</organism>
<evidence type="ECO:0000313" key="1">
    <source>
        <dbReference type="EMBL" id="MCM1982403.1"/>
    </source>
</evidence>
<dbReference type="AlphaFoldDB" id="A0ABD4T1N9"/>
<dbReference type="Proteomes" id="UP000031561">
    <property type="component" value="Unassembled WGS sequence"/>
</dbReference>
<name>A0ABD4T1N9_9CYAN</name>
<keyword evidence="2" id="KW-1185">Reference proteome</keyword>